<gene>
    <name evidence="4" type="ORF">HMPREF0650_1692</name>
</gene>
<dbReference type="eggNOG" id="COG0666">
    <property type="taxonomic scope" value="Bacteria"/>
</dbReference>
<dbReference type="RefSeq" id="WP_004349087.1">
    <property type="nucleotide sequence ID" value="NZ_ADEG01000051.1"/>
</dbReference>
<dbReference type="AlphaFoldDB" id="D1W5L5"/>
<name>D1W5L5_9BACT</name>
<dbReference type="Proteomes" id="UP000005283">
    <property type="component" value="Unassembled WGS sequence"/>
</dbReference>
<accession>D1W5L5</accession>
<feature type="repeat" description="ANK" evidence="3">
    <location>
        <begin position="76"/>
        <end position="104"/>
    </location>
</feature>
<dbReference type="Pfam" id="PF12796">
    <property type="entry name" value="Ank_2"/>
    <property type="match status" value="1"/>
</dbReference>
<sequence length="355" mass="40721">MNELYQKIEKYITQGNSIALEKILRENSTLNLNDGELYNLNPPLYRAAKLGLYDICKILIDYGADVNYTKDHIFYPLEGAASSNNIDIVKLLLDNNADINGYDLVKLSAIGTACTKGHYDMMAYLVECGADINRLNIGLYLSPLDLAIIWKHEHLFNYLIENGALSNVNRDYDWTSENGGGISAHIDYYIGRVIPNRFNILSNGTFNRIAITNSNSNVLLYTIGNYRYSNPSTEFIMILPLGWNPYSRIAPSNLPYLIMEWLSLWLQNGRIFFDGEFIPLDKICDNTQLEYSGFHVVEYNYTTLECDKKDNSVTLFTLIPQKKKKKSHYEVTSVLLEKLKKKKWKTLEWTSLPIL</sequence>
<organism evidence="4 5">
    <name type="scientific">Hoylesella buccalis ATCC 35310</name>
    <dbReference type="NCBI Taxonomy" id="679190"/>
    <lineage>
        <taxon>Bacteria</taxon>
        <taxon>Pseudomonadati</taxon>
        <taxon>Bacteroidota</taxon>
        <taxon>Bacteroidia</taxon>
        <taxon>Bacteroidales</taxon>
        <taxon>Prevotellaceae</taxon>
        <taxon>Hoylesella</taxon>
    </lineage>
</organism>
<keyword evidence="5" id="KW-1185">Reference proteome</keyword>
<dbReference type="Pfam" id="PF00023">
    <property type="entry name" value="Ank"/>
    <property type="match status" value="1"/>
</dbReference>
<dbReference type="PROSITE" id="PS50088">
    <property type="entry name" value="ANK_REPEAT"/>
    <property type="match status" value="2"/>
</dbReference>
<evidence type="ECO:0000313" key="5">
    <source>
        <dbReference type="Proteomes" id="UP000005283"/>
    </source>
</evidence>
<evidence type="ECO:0000256" key="3">
    <source>
        <dbReference type="PROSITE-ProRule" id="PRU00023"/>
    </source>
</evidence>
<dbReference type="PANTHER" id="PTHR24171">
    <property type="entry name" value="ANKYRIN REPEAT DOMAIN-CONTAINING PROTEIN 39-RELATED"/>
    <property type="match status" value="1"/>
</dbReference>
<keyword evidence="2 3" id="KW-0040">ANK repeat</keyword>
<dbReference type="InterPro" id="IPR002110">
    <property type="entry name" value="Ankyrin_rpt"/>
</dbReference>
<dbReference type="STRING" id="679190.HMPREF0650_1692"/>
<proteinExistence type="predicted"/>
<dbReference type="SMART" id="SM00248">
    <property type="entry name" value="ANK"/>
    <property type="match status" value="4"/>
</dbReference>
<dbReference type="Gene3D" id="1.25.40.20">
    <property type="entry name" value="Ankyrin repeat-containing domain"/>
    <property type="match status" value="1"/>
</dbReference>
<dbReference type="SUPFAM" id="SSF48403">
    <property type="entry name" value="Ankyrin repeat"/>
    <property type="match status" value="1"/>
</dbReference>
<dbReference type="EMBL" id="ADEG01000051">
    <property type="protein sequence ID" value="EFA92155.1"/>
    <property type="molecule type" value="Genomic_DNA"/>
</dbReference>
<dbReference type="PANTHER" id="PTHR24171:SF10">
    <property type="entry name" value="ANKYRIN REPEAT DOMAIN-CONTAINING PROTEIN 29-LIKE"/>
    <property type="match status" value="1"/>
</dbReference>
<keyword evidence="1" id="KW-0677">Repeat</keyword>
<dbReference type="PROSITE" id="PS50297">
    <property type="entry name" value="ANK_REP_REGION"/>
    <property type="match status" value="2"/>
</dbReference>
<dbReference type="InterPro" id="IPR036770">
    <property type="entry name" value="Ankyrin_rpt-contain_sf"/>
</dbReference>
<comment type="caution">
    <text evidence="4">The sequence shown here is derived from an EMBL/GenBank/DDBJ whole genome shotgun (WGS) entry which is preliminary data.</text>
</comment>
<protein>
    <submittedName>
        <fullName evidence="4">Ankyrin repeat protein</fullName>
    </submittedName>
</protein>
<evidence type="ECO:0000256" key="1">
    <source>
        <dbReference type="ARBA" id="ARBA00022737"/>
    </source>
</evidence>
<reference evidence="4 5" key="1">
    <citation type="submission" date="2009-12" db="EMBL/GenBank/DDBJ databases">
        <title>Genome Sequence of Prevotella buccalis ATCC 35310.</title>
        <authorList>
            <person name="Durkin A.S."/>
            <person name="Madupu R."/>
            <person name="Torralba M."/>
            <person name="Methe B."/>
            <person name="Sutton G."/>
            <person name="Strausberg R.L."/>
            <person name="Nelson K.E."/>
        </authorList>
    </citation>
    <scope>NUCLEOTIDE SEQUENCE [LARGE SCALE GENOMIC DNA]</scope>
    <source>
        <strain evidence="4 5">ATCC 35310</strain>
    </source>
</reference>
<evidence type="ECO:0000256" key="2">
    <source>
        <dbReference type="ARBA" id="ARBA00023043"/>
    </source>
</evidence>
<feature type="repeat" description="ANK" evidence="3">
    <location>
        <begin position="39"/>
        <end position="71"/>
    </location>
</feature>
<evidence type="ECO:0000313" key="4">
    <source>
        <dbReference type="EMBL" id="EFA92155.1"/>
    </source>
</evidence>